<sequence length="313" mass="36024">MLHLRNSYAGYLKRRVSYLPRKVPHVVIRVPRDPQPGGSSVTRTLWAVSDLHIHSPGNRDLIDTHLRPPNPHDWLIIAGDIAEGIDDVVAMLTRLQKRYAHIIYAPGNHELYARSTDRLKGQDKYNALIYACQKLGVSTPEDPYVTFGGHTIVPLFTLYDHSWRDPELSREEALTAAQRSGVVLTDYFAIEPFEDVSLWCRDRLRYSVRRLAQVTGPTVLVNHWPLARECLEHVRLPEIALWSGTRHTQSWPERYNATSVIYGHLHIPVEKFIGNVTHAEVSLGYKQEWARNLQPRLDRKLWPYPVLTEEVTP</sequence>
<dbReference type="Pfam" id="PF00149">
    <property type="entry name" value="Metallophos"/>
    <property type="match status" value="1"/>
</dbReference>
<evidence type="ECO:0000259" key="1">
    <source>
        <dbReference type="Pfam" id="PF00149"/>
    </source>
</evidence>
<reference evidence="2" key="2">
    <citation type="submission" date="2021-04" db="EMBL/GenBank/DDBJ databases">
        <authorList>
            <person name="Gilroy R."/>
        </authorList>
    </citation>
    <scope>NUCLEOTIDE SEQUENCE</scope>
    <source>
        <strain evidence="2">4376</strain>
    </source>
</reference>
<evidence type="ECO:0000313" key="2">
    <source>
        <dbReference type="EMBL" id="HIW95617.1"/>
    </source>
</evidence>
<dbReference type="AlphaFoldDB" id="A0A9D1RZR0"/>
<evidence type="ECO:0000313" key="3">
    <source>
        <dbReference type="Proteomes" id="UP000824189"/>
    </source>
</evidence>
<dbReference type="SUPFAM" id="SSF56300">
    <property type="entry name" value="Metallo-dependent phosphatases"/>
    <property type="match status" value="1"/>
</dbReference>
<dbReference type="InterPro" id="IPR004843">
    <property type="entry name" value="Calcineurin-like_PHP"/>
</dbReference>
<dbReference type="InterPro" id="IPR052963">
    <property type="entry name" value="Pantetheine_PDE"/>
</dbReference>
<accession>A0A9D1RZR0</accession>
<dbReference type="InterPro" id="IPR029052">
    <property type="entry name" value="Metallo-depent_PP-like"/>
</dbReference>
<gene>
    <name evidence="2" type="ORF">H9867_03905</name>
</gene>
<dbReference type="PANTHER" id="PTHR36492">
    <property type="match status" value="1"/>
</dbReference>
<protein>
    <submittedName>
        <fullName evidence="2">Metallophosphoesterase</fullName>
    </submittedName>
</protein>
<feature type="domain" description="Calcineurin-like phosphoesterase" evidence="1">
    <location>
        <begin position="45"/>
        <end position="268"/>
    </location>
</feature>
<dbReference type="Proteomes" id="UP000824189">
    <property type="component" value="Unassembled WGS sequence"/>
</dbReference>
<comment type="caution">
    <text evidence="2">The sequence shown here is derived from an EMBL/GenBank/DDBJ whole genome shotgun (WGS) entry which is preliminary data.</text>
</comment>
<organism evidence="2 3">
    <name type="scientific">Candidatus Corynebacterium gallistercoris</name>
    <dbReference type="NCBI Taxonomy" id="2838530"/>
    <lineage>
        <taxon>Bacteria</taxon>
        <taxon>Bacillati</taxon>
        <taxon>Actinomycetota</taxon>
        <taxon>Actinomycetes</taxon>
        <taxon>Mycobacteriales</taxon>
        <taxon>Corynebacteriaceae</taxon>
        <taxon>Corynebacterium</taxon>
    </lineage>
</organism>
<dbReference type="Gene3D" id="3.60.21.10">
    <property type="match status" value="1"/>
</dbReference>
<proteinExistence type="predicted"/>
<dbReference type="PANTHER" id="PTHR36492:SF2">
    <property type="entry name" value="[ACYL-CARRIER-PROTEIN] PHOSPHODIESTERASE PPTH"/>
    <property type="match status" value="1"/>
</dbReference>
<reference evidence="2" key="1">
    <citation type="journal article" date="2021" name="PeerJ">
        <title>Extensive microbial diversity within the chicken gut microbiome revealed by metagenomics and culture.</title>
        <authorList>
            <person name="Gilroy R."/>
            <person name="Ravi A."/>
            <person name="Getino M."/>
            <person name="Pursley I."/>
            <person name="Horton D.L."/>
            <person name="Alikhan N.F."/>
            <person name="Baker D."/>
            <person name="Gharbi K."/>
            <person name="Hall N."/>
            <person name="Watson M."/>
            <person name="Adriaenssens E.M."/>
            <person name="Foster-Nyarko E."/>
            <person name="Jarju S."/>
            <person name="Secka A."/>
            <person name="Antonio M."/>
            <person name="Oren A."/>
            <person name="Chaudhuri R.R."/>
            <person name="La Ragione R."/>
            <person name="Hildebrand F."/>
            <person name="Pallen M.J."/>
        </authorList>
    </citation>
    <scope>NUCLEOTIDE SEQUENCE</scope>
    <source>
        <strain evidence="2">4376</strain>
    </source>
</reference>
<dbReference type="EMBL" id="DXFZ01000045">
    <property type="protein sequence ID" value="HIW95617.1"/>
    <property type="molecule type" value="Genomic_DNA"/>
</dbReference>
<name>A0A9D1RZR0_9CORY</name>
<dbReference type="GO" id="GO:0016787">
    <property type="term" value="F:hydrolase activity"/>
    <property type="evidence" value="ECO:0007669"/>
    <property type="project" value="InterPro"/>
</dbReference>